<evidence type="ECO:0000313" key="1">
    <source>
        <dbReference type="EMBL" id="KAJ1876768.1"/>
    </source>
</evidence>
<name>A0ACC1HYY8_9FUNG</name>
<sequence>MLGSDPLLEAVTHVVCDEVHERSVDSDLLLALLRECAGRRPQLRVVLMSATAQSDVFAAYFGGRAPAPALSIPGRTFPVDDVFVEDFARESALADVFGAAHLGKARARLAAVRVRAAAADADAAAVADAAEWLRRVGALQQAAGLGDVHAACVALWDDRHGLLQGAAAGNEHSIDFALVAAIVRHIHATAPVDQSVLVFVPGAAEIRQCIGALPAGLHVLALHAGLSAAEQRRVFDRPPKGSRKVVVATNVAETSITIEDIGFVVDSGRVREACRDAHSGIARLATRFCSQAAATQRRGRAGRMQRGTCYRVYTRQTLAAMREHAEPEILRTPLEQVSLQAKALGHSDSL</sequence>
<proteinExistence type="predicted"/>
<dbReference type="EMBL" id="JANBPG010004343">
    <property type="protein sequence ID" value="KAJ1876768.1"/>
    <property type="molecule type" value="Genomic_DNA"/>
</dbReference>
<reference evidence="1" key="1">
    <citation type="submission" date="2022-07" db="EMBL/GenBank/DDBJ databases">
        <title>Phylogenomic reconstructions and comparative analyses of Kickxellomycotina fungi.</title>
        <authorList>
            <person name="Reynolds N.K."/>
            <person name="Stajich J.E."/>
            <person name="Barry K."/>
            <person name="Grigoriev I.V."/>
            <person name="Crous P."/>
            <person name="Smith M.E."/>
        </authorList>
    </citation>
    <scope>NUCLEOTIDE SEQUENCE</scope>
    <source>
        <strain evidence="1">Benny 63K</strain>
    </source>
</reference>
<keyword evidence="2" id="KW-1185">Reference proteome</keyword>
<keyword evidence="1" id="KW-0547">Nucleotide-binding</keyword>
<organism evidence="1 2">
    <name type="scientific">Kickxella alabastrina</name>
    <dbReference type="NCBI Taxonomy" id="61397"/>
    <lineage>
        <taxon>Eukaryota</taxon>
        <taxon>Fungi</taxon>
        <taxon>Fungi incertae sedis</taxon>
        <taxon>Zoopagomycota</taxon>
        <taxon>Kickxellomycotina</taxon>
        <taxon>Kickxellomycetes</taxon>
        <taxon>Kickxellales</taxon>
        <taxon>Kickxellaceae</taxon>
        <taxon>Kickxella</taxon>
    </lineage>
</organism>
<keyword evidence="1" id="KW-0067">ATP-binding</keyword>
<protein>
    <submittedName>
        <fullName evidence="1">Helicase</fullName>
        <ecNumber evidence="1">3.6.4.13</ecNumber>
    </submittedName>
</protein>
<dbReference type="EC" id="3.6.4.13" evidence="1"/>
<comment type="caution">
    <text evidence="1">The sequence shown here is derived from an EMBL/GenBank/DDBJ whole genome shotgun (WGS) entry which is preliminary data.</text>
</comment>
<keyword evidence="1" id="KW-0347">Helicase</keyword>
<feature type="non-terminal residue" evidence="1">
    <location>
        <position position="350"/>
    </location>
</feature>
<evidence type="ECO:0000313" key="2">
    <source>
        <dbReference type="Proteomes" id="UP001150581"/>
    </source>
</evidence>
<gene>
    <name evidence="1" type="primary">ucp12_4</name>
    <name evidence="1" type="ORF">LPJ66_012247</name>
</gene>
<keyword evidence="1" id="KW-0378">Hydrolase</keyword>
<accession>A0ACC1HYY8</accession>
<dbReference type="Proteomes" id="UP001150581">
    <property type="component" value="Unassembled WGS sequence"/>
</dbReference>